<reference evidence="1 2" key="1">
    <citation type="submission" date="2018-06" db="EMBL/GenBank/DDBJ databases">
        <title>Comparative genomics of Brasilonema spp. strains.</title>
        <authorList>
            <person name="Alvarenga D.O."/>
            <person name="Fiore M.F."/>
            <person name="Varani A.M."/>
        </authorList>
    </citation>
    <scope>NUCLEOTIDE SEQUENCE [LARGE SCALE GENOMIC DNA]</scope>
    <source>
        <strain evidence="1 2">SPC951</strain>
    </source>
</reference>
<gene>
    <name evidence="1" type="ORF">DP116_11780</name>
</gene>
<evidence type="ECO:0008006" key="3">
    <source>
        <dbReference type="Google" id="ProtNLM"/>
    </source>
</evidence>
<name>A0ABX1P9D8_9CYAN</name>
<dbReference type="RefSeq" id="WP_169155362.1">
    <property type="nucleotide sequence ID" value="NZ_CAWPJE010000054.1"/>
</dbReference>
<proteinExistence type="predicted"/>
<dbReference type="Proteomes" id="UP000718564">
    <property type="component" value="Unassembled WGS sequence"/>
</dbReference>
<dbReference type="Pfam" id="PF08852">
    <property type="entry name" value="DUF1822"/>
    <property type="match status" value="1"/>
</dbReference>
<accession>A0ABX1P9D8</accession>
<keyword evidence="2" id="KW-1185">Reference proteome</keyword>
<dbReference type="InterPro" id="IPR014951">
    <property type="entry name" value="DUF1822"/>
</dbReference>
<evidence type="ECO:0000313" key="2">
    <source>
        <dbReference type="Proteomes" id="UP000718564"/>
    </source>
</evidence>
<evidence type="ECO:0000313" key="1">
    <source>
        <dbReference type="EMBL" id="NMG20102.1"/>
    </source>
</evidence>
<sequence>MSYSTQQQIISIPIPVKFRETALEFAQEQPTQQKAKQVYVNTLAVLVVNSYLEMLDIPTDLEASHCWNQYGRLMANVADLLLTGVGRLECRAIRTGDRLCYVPPEVWDDRIGYVVVELNKTCTEGKVRGFLPDIKTSQIDIEELQPLERLIESSHLVHLRQWLEGIYTSQWQSMEELSRQRSPQLAFRFRRIGGFQLNTSEEVWKLITQLYPHRSWENNLPSELLEKMSGNQVEDVESPQHNINSLSVIDVLTHLLKTTEDEEKRWKFAETLWTIEPNHPAISARRIMDLGMQLVGHSVALMVAILSKPDKTVAVLLRVYPIGNQPYLPPGLQLAGLYENGQPFLEVKARVVDNYIQLKFCAEFGERFGVEVSINNASITEHFVI</sequence>
<organism evidence="1 2">
    <name type="scientific">Brasilonema bromeliae SPC951</name>
    <dbReference type="NCBI Taxonomy" id="385972"/>
    <lineage>
        <taxon>Bacteria</taxon>
        <taxon>Bacillati</taxon>
        <taxon>Cyanobacteriota</taxon>
        <taxon>Cyanophyceae</taxon>
        <taxon>Nostocales</taxon>
        <taxon>Scytonemataceae</taxon>
        <taxon>Brasilonema</taxon>
        <taxon>Bromeliae group (in: Brasilonema)</taxon>
    </lineage>
</organism>
<protein>
    <recommendedName>
        <fullName evidence="3">DUF1822 family protein</fullName>
    </recommendedName>
</protein>
<comment type="caution">
    <text evidence="1">The sequence shown here is derived from an EMBL/GenBank/DDBJ whole genome shotgun (WGS) entry which is preliminary data.</text>
</comment>
<dbReference type="EMBL" id="QMEB01000076">
    <property type="protein sequence ID" value="NMG20102.1"/>
    <property type="molecule type" value="Genomic_DNA"/>
</dbReference>